<evidence type="ECO:0000313" key="3">
    <source>
        <dbReference type="EMBL" id="KZP34517.1"/>
    </source>
</evidence>
<dbReference type="STRING" id="436010.A0A166X883"/>
<evidence type="ECO:0000256" key="2">
    <source>
        <dbReference type="SAM" id="SignalP"/>
    </source>
</evidence>
<dbReference type="OrthoDB" id="2564904at2759"/>
<organism evidence="3 4">
    <name type="scientific">Athelia psychrophila</name>
    <dbReference type="NCBI Taxonomy" id="1759441"/>
    <lineage>
        <taxon>Eukaryota</taxon>
        <taxon>Fungi</taxon>
        <taxon>Dikarya</taxon>
        <taxon>Basidiomycota</taxon>
        <taxon>Agaricomycotina</taxon>
        <taxon>Agaricomycetes</taxon>
        <taxon>Agaricomycetidae</taxon>
        <taxon>Atheliales</taxon>
        <taxon>Atheliaceae</taxon>
        <taxon>Athelia</taxon>
    </lineage>
</organism>
<dbReference type="EMBL" id="KV417480">
    <property type="protein sequence ID" value="KZP34517.1"/>
    <property type="molecule type" value="Genomic_DNA"/>
</dbReference>
<keyword evidence="2" id="KW-0732">Signal</keyword>
<evidence type="ECO:0000313" key="4">
    <source>
        <dbReference type="Proteomes" id="UP000076532"/>
    </source>
</evidence>
<protein>
    <recommendedName>
        <fullName evidence="5">Macrofage activating glyco protein</fullName>
    </recommendedName>
</protein>
<dbReference type="AlphaFoldDB" id="A0A166X883"/>
<accession>A0A166X883</accession>
<feature type="chain" id="PRO_5007882186" description="Macrofage activating glyco protein" evidence="2">
    <location>
        <begin position="24"/>
        <end position="386"/>
    </location>
</feature>
<reference evidence="3 4" key="1">
    <citation type="journal article" date="2016" name="Mol. Biol. Evol.">
        <title>Comparative Genomics of Early-Diverging Mushroom-Forming Fungi Provides Insights into the Origins of Lignocellulose Decay Capabilities.</title>
        <authorList>
            <person name="Nagy L.G."/>
            <person name="Riley R."/>
            <person name="Tritt A."/>
            <person name="Adam C."/>
            <person name="Daum C."/>
            <person name="Floudas D."/>
            <person name="Sun H."/>
            <person name="Yadav J.S."/>
            <person name="Pangilinan J."/>
            <person name="Larsson K.H."/>
            <person name="Matsuura K."/>
            <person name="Barry K."/>
            <person name="Labutti K."/>
            <person name="Kuo R."/>
            <person name="Ohm R.A."/>
            <person name="Bhattacharya S.S."/>
            <person name="Shirouzu T."/>
            <person name="Yoshinaga Y."/>
            <person name="Martin F.M."/>
            <person name="Grigoriev I.V."/>
            <person name="Hibbett D.S."/>
        </authorList>
    </citation>
    <scope>NUCLEOTIDE SEQUENCE [LARGE SCALE GENOMIC DNA]</scope>
    <source>
        <strain evidence="3 4">CBS 109695</strain>
    </source>
</reference>
<evidence type="ECO:0008006" key="5">
    <source>
        <dbReference type="Google" id="ProtNLM"/>
    </source>
</evidence>
<proteinExistence type="predicted"/>
<evidence type="ECO:0000256" key="1">
    <source>
        <dbReference type="SAM" id="MobiDB-lite"/>
    </source>
</evidence>
<feature type="region of interest" description="Disordered" evidence="1">
    <location>
        <begin position="333"/>
        <end position="363"/>
    </location>
</feature>
<sequence>MAPSRFLLTAVLIAVHSFTPAYATEDAATITASPPARRTPSHYDLAKRAAAATTYETLTPLPLTVYEYPYSAIPEQVMPYAVGRGPQAGFNICNSTTENPTSECQTMVVNDLADFCLWGSPMADGAIGDVEAAVVAYCTKPGHGTRIIPNGAITGAQFMRTTAYIQLTGFFNQTAALNLQFNDTGGELDPHGADLLGNPIGGLVYSTGLPSGDNSTILQATSWNNFVGSGMFCIKVCDPKVTSPNYCENVFDLIGCAYNMPAAYVDNEFTSCEGELQDPAGTYTSGGQTLTWKQPAILPGDSTLPWTPRIPASSNCVTYSSVQLYGGTSTSAPSATGTSSGAAQGSGSTASSSTGSKPTGAASNGAGRLVAGSGMLAVLAAALLLV</sequence>
<gene>
    <name evidence="3" type="ORF">FIBSPDRAFT_915747</name>
</gene>
<feature type="signal peptide" evidence="2">
    <location>
        <begin position="1"/>
        <end position="23"/>
    </location>
</feature>
<name>A0A166X883_9AGAM</name>
<dbReference type="Proteomes" id="UP000076532">
    <property type="component" value="Unassembled WGS sequence"/>
</dbReference>
<keyword evidence="4" id="KW-1185">Reference proteome</keyword>